<evidence type="ECO:0000256" key="9">
    <source>
        <dbReference type="ARBA" id="ARBA00022737"/>
    </source>
</evidence>
<evidence type="ECO:0000256" key="6">
    <source>
        <dbReference type="ARBA" id="ARBA00022679"/>
    </source>
</evidence>
<dbReference type="PROSITE" id="PS51450">
    <property type="entry name" value="LRR"/>
    <property type="match status" value="1"/>
</dbReference>
<keyword evidence="14 21" id="KW-0472">Membrane</keyword>
<keyword evidence="15" id="KW-0675">Receptor</keyword>
<protein>
    <recommendedName>
        <fullName evidence="3">non-specific serine/threonine protein kinase</fullName>
        <ecNumber evidence="3">2.7.11.1</ecNumber>
    </recommendedName>
</protein>
<keyword evidence="11" id="KW-0418">Kinase</keyword>
<evidence type="ECO:0000256" key="2">
    <source>
        <dbReference type="ARBA" id="ARBA00008684"/>
    </source>
</evidence>
<dbReference type="Pfam" id="PF00069">
    <property type="entry name" value="Pkinase"/>
    <property type="match status" value="1"/>
</dbReference>
<dbReference type="InterPro" id="IPR000719">
    <property type="entry name" value="Prot_kinase_dom"/>
</dbReference>
<dbReference type="AlphaFoldDB" id="A0A9D5DEK6"/>
<reference evidence="24" key="1">
    <citation type="submission" date="2021-03" db="EMBL/GenBank/DDBJ databases">
        <authorList>
            <person name="Li Z."/>
            <person name="Yang C."/>
        </authorList>
    </citation>
    <scope>NUCLEOTIDE SEQUENCE</scope>
    <source>
        <strain evidence="24">Dzin_1.0</strain>
        <tissue evidence="24">Leaf</tissue>
    </source>
</reference>
<dbReference type="SMART" id="SM00220">
    <property type="entry name" value="S_TKc"/>
    <property type="match status" value="1"/>
</dbReference>
<dbReference type="Gene3D" id="1.10.510.10">
    <property type="entry name" value="Transferase(Phosphotransferase) domain 1"/>
    <property type="match status" value="1"/>
</dbReference>
<dbReference type="InterPro" id="IPR008271">
    <property type="entry name" value="Ser/Thr_kinase_AS"/>
</dbReference>
<feature type="transmembrane region" description="Helical" evidence="21">
    <location>
        <begin position="489"/>
        <end position="510"/>
    </location>
</feature>
<evidence type="ECO:0000256" key="19">
    <source>
        <dbReference type="PROSITE-ProRule" id="PRU10141"/>
    </source>
</evidence>
<dbReference type="Gene3D" id="3.80.10.10">
    <property type="entry name" value="Ribonuclease Inhibitor"/>
    <property type="match status" value="2"/>
</dbReference>
<evidence type="ECO:0000256" key="12">
    <source>
        <dbReference type="ARBA" id="ARBA00022840"/>
    </source>
</evidence>
<dbReference type="SMART" id="SM00369">
    <property type="entry name" value="LRR_TYP"/>
    <property type="match status" value="7"/>
</dbReference>
<dbReference type="FunFam" id="3.80.10.10:FF:000190">
    <property type="entry name" value="Receptor-like kinase TMK4"/>
    <property type="match status" value="1"/>
</dbReference>
<comment type="catalytic activity">
    <reaction evidence="18">
        <text>L-seryl-[protein] + ATP = O-phospho-L-seryl-[protein] + ADP + H(+)</text>
        <dbReference type="Rhea" id="RHEA:17989"/>
        <dbReference type="Rhea" id="RHEA-COMP:9863"/>
        <dbReference type="Rhea" id="RHEA-COMP:11604"/>
        <dbReference type="ChEBI" id="CHEBI:15378"/>
        <dbReference type="ChEBI" id="CHEBI:29999"/>
        <dbReference type="ChEBI" id="CHEBI:30616"/>
        <dbReference type="ChEBI" id="CHEBI:83421"/>
        <dbReference type="ChEBI" id="CHEBI:456216"/>
        <dbReference type="EC" id="2.7.11.1"/>
    </reaction>
</comment>
<keyword evidence="12 19" id="KW-0067">ATP-binding</keyword>
<evidence type="ECO:0000256" key="20">
    <source>
        <dbReference type="SAM" id="MobiDB-lite"/>
    </source>
</evidence>
<feature type="region of interest" description="Disordered" evidence="20">
    <location>
        <begin position="445"/>
        <end position="483"/>
    </location>
</feature>
<evidence type="ECO:0000313" key="25">
    <source>
        <dbReference type="Proteomes" id="UP001085076"/>
    </source>
</evidence>
<dbReference type="CDD" id="cd14066">
    <property type="entry name" value="STKc_IRAK"/>
    <property type="match status" value="1"/>
</dbReference>
<evidence type="ECO:0000256" key="10">
    <source>
        <dbReference type="ARBA" id="ARBA00022741"/>
    </source>
</evidence>
<keyword evidence="16" id="KW-0325">Glycoprotein</keyword>
<comment type="caution">
    <text evidence="24">The sequence shown here is derived from an EMBL/GenBank/DDBJ whole genome shotgun (WGS) entry which is preliminary data.</text>
</comment>
<dbReference type="InterPro" id="IPR013210">
    <property type="entry name" value="LRR_N_plant-typ"/>
</dbReference>
<evidence type="ECO:0000256" key="22">
    <source>
        <dbReference type="SAM" id="SignalP"/>
    </source>
</evidence>
<dbReference type="Pfam" id="PF00560">
    <property type="entry name" value="LRR_1"/>
    <property type="match status" value="1"/>
</dbReference>
<dbReference type="InterPro" id="IPR001611">
    <property type="entry name" value="Leu-rich_rpt"/>
</dbReference>
<dbReference type="Pfam" id="PF08263">
    <property type="entry name" value="LRRNT_2"/>
    <property type="match status" value="2"/>
</dbReference>
<proteinExistence type="inferred from homology"/>
<evidence type="ECO:0000259" key="23">
    <source>
        <dbReference type="PROSITE" id="PS50011"/>
    </source>
</evidence>
<evidence type="ECO:0000256" key="21">
    <source>
        <dbReference type="SAM" id="Phobius"/>
    </source>
</evidence>
<evidence type="ECO:0000256" key="11">
    <source>
        <dbReference type="ARBA" id="ARBA00022777"/>
    </source>
</evidence>
<evidence type="ECO:0000256" key="15">
    <source>
        <dbReference type="ARBA" id="ARBA00023170"/>
    </source>
</evidence>
<dbReference type="FunFam" id="3.30.200.20:FF:000039">
    <property type="entry name" value="receptor-like protein kinase FERONIA"/>
    <property type="match status" value="1"/>
</dbReference>
<dbReference type="Proteomes" id="UP001085076">
    <property type="component" value="Miscellaneous, Linkage group lg01"/>
</dbReference>
<organism evidence="24 25">
    <name type="scientific">Dioscorea zingiberensis</name>
    <dbReference type="NCBI Taxonomy" id="325984"/>
    <lineage>
        <taxon>Eukaryota</taxon>
        <taxon>Viridiplantae</taxon>
        <taxon>Streptophyta</taxon>
        <taxon>Embryophyta</taxon>
        <taxon>Tracheophyta</taxon>
        <taxon>Spermatophyta</taxon>
        <taxon>Magnoliopsida</taxon>
        <taxon>Liliopsida</taxon>
        <taxon>Dioscoreales</taxon>
        <taxon>Dioscoreaceae</taxon>
        <taxon>Dioscorea</taxon>
    </lineage>
</organism>
<evidence type="ECO:0000256" key="1">
    <source>
        <dbReference type="ARBA" id="ARBA00004162"/>
    </source>
</evidence>
<dbReference type="GO" id="GO:0005886">
    <property type="term" value="C:plasma membrane"/>
    <property type="evidence" value="ECO:0007669"/>
    <property type="project" value="UniProtKB-SubCell"/>
</dbReference>
<feature type="domain" description="Protein kinase" evidence="23">
    <location>
        <begin position="585"/>
        <end position="861"/>
    </location>
</feature>
<evidence type="ECO:0000256" key="5">
    <source>
        <dbReference type="ARBA" id="ARBA00022614"/>
    </source>
</evidence>
<sequence>MATKRILFFFFTALLFFSSFPASNGADADVITALAQSLGNTPASWKAGSDPCSSKWEGIVCDSSGAVTDINLGSKSLTGTLPSTLNQLSSLKSLQLQQNKISGSLPSLSGLGSLQSVSLYGNSFTSMPDRFFSGLTSIQKISLDDNPLDPWSIPEDLSQCNALTDFSASNASINGSIPDFLGTMPSLQSLRLSYNQLTGGLPPTLAGSVLQSLLLNNQKSGAKLSGRIDVIGSATQLSMVWLQSNGFTGPIPDVSNLTSLLSFNVRDNDLTGVVPQSLLDCPTLTNATLSNNKLQGPFPQFTSTTVKLDVDKGNNFCSKSPGPCDSRVMILLSIASGLGYPIELATSWNGNDPCAQWAGVVCDASGKNIQVLNFANRHFIGFISPDVANLTSLTKLILNNNSLTGTIPDALTSLPSLQLLDVSNNKLSGSIPSFKTSVTLKLSGNPDLGGGSGSGGSPGSAPGDSPPSPGASPSGGGQSGKRSSGSAGLIAGVIIAALVVAGCVAGYIYYKRHKRNARKFGRVQTQSPPHEPEMVKIGIMGMKSNGAATSELYSQSSTDSAGTYLVENHNMNMSIQALTIATNNFSEANILGRGGFGVVYKGDLNGTLVAVKRNESLGTKGMAEFHAEIDVLRKVRHRHLVALLGYCIDGTERLLVYEYMPEGTLGQHLFEWNEGRYAPLNWKQRLIIALDVARGIEYLHSLAQESFIHRDLKPSNILLDNDMRAKVSDFGLVKLADNTKSLATRLAGTFGYLAPEYATTGKVTTKVDVYAYGVILMELITGRKALDETRPEDETHLVTCFRRNIIHKDKFMKTVDSFLDLNDEAREGLLEIAELARHCTAREPYQRPDMGHAVNVLAPLVEQWKPTSYDEGDLCDSGTDLAQRMQKWQLGDGSSTTELFSSYRGSIENSRVASMMRN</sequence>
<comment type="subcellular location">
    <subcellularLocation>
        <location evidence="1">Cell membrane</location>
        <topology evidence="1">Single-pass membrane protein</topology>
    </subcellularLocation>
</comment>
<comment type="catalytic activity">
    <reaction evidence="17">
        <text>L-threonyl-[protein] + ATP = O-phospho-L-threonyl-[protein] + ADP + H(+)</text>
        <dbReference type="Rhea" id="RHEA:46608"/>
        <dbReference type="Rhea" id="RHEA-COMP:11060"/>
        <dbReference type="Rhea" id="RHEA-COMP:11605"/>
        <dbReference type="ChEBI" id="CHEBI:15378"/>
        <dbReference type="ChEBI" id="CHEBI:30013"/>
        <dbReference type="ChEBI" id="CHEBI:30616"/>
        <dbReference type="ChEBI" id="CHEBI:61977"/>
        <dbReference type="ChEBI" id="CHEBI:456216"/>
        <dbReference type="EC" id="2.7.11.1"/>
    </reaction>
</comment>
<keyword evidence="5" id="KW-0433">Leucine-rich repeat</keyword>
<dbReference type="InterPro" id="IPR032675">
    <property type="entry name" value="LRR_dom_sf"/>
</dbReference>
<evidence type="ECO:0000256" key="13">
    <source>
        <dbReference type="ARBA" id="ARBA00022989"/>
    </source>
</evidence>
<dbReference type="PANTHER" id="PTHR47986:SF34">
    <property type="entry name" value="RECEPTOR-LIKE KINASE TMK2"/>
    <property type="match status" value="1"/>
</dbReference>
<evidence type="ECO:0000256" key="16">
    <source>
        <dbReference type="ARBA" id="ARBA00023180"/>
    </source>
</evidence>
<dbReference type="EC" id="2.7.11.1" evidence="3"/>
<dbReference type="InterPro" id="IPR011009">
    <property type="entry name" value="Kinase-like_dom_sf"/>
</dbReference>
<gene>
    <name evidence="24" type="ORF">J5N97_007288</name>
</gene>
<dbReference type="InterPro" id="IPR052422">
    <property type="entry name" value="Auxin_Ser/Thr_Kinase"/>
</dbReference>
<dbReference type="EMBL" id="JAGGNH010000001">
    <property type="protein sequence ID" value="KAJ0988932.1"/>
    <property type="molecule type" value="Genomic_DNA"/>
</dbReference>
<evidence type="ECO:0000256" key="4">
    <source>
        <dbReference type="ARBA" id="ARBA00022527"/>
    </source>
</evidence>
<dbReference type="PROSITE" id="PS00107">
    <property type="entry name" value="PROTEIN_KINASE_ATP"/>
    <property type="match status" value="1"/>
</dbReference>
<evidence type="ECO:0000256" key="8">
    <source>
        <dbReference type="ARBA" id="ARBA00022729"/>
    </source>
</evidence>
<evidence type="ECO:0000256" key="17">
    <source>
        <dbReference type="ARBA" id="ARBA00047899"/>
    </source>
</evidence>
<evidence type="ECO:0000256" key="7">
    <source>
        <dbReference type="ARBA" id="ARBA00022692"/>
    </source>
</evidence>
<keyword evidence="25" id="KW-1185">Reference proteome</keyword>
<keyword evidence="7 21" id="KW-0812">Transmembrane</keyword>
<feature type="chain" id="PRO_5039194094" description="non-specific serine/threonine protein kinase" evidence="22">
    <location>
        <begin position="26"/>
        <end position="918"/>
    </location>
</feature>
<evidence type="ECO:0000256" key="14">
    <source>
        <dbReference type="ARBA" id="ARBA00023136"/>
    </source>
</evidence>
<dbReference type="GO" id="GO:0005524">
    <property type="term" value="F:ATP binding"/>
    <property type="evidence" value="ECO:0007669"/>
    <property type="project" value="UniProtKB-UniRule"/>
</dbReference>
<name>A0A9D5DEK6_9LILI</name>
<keyword evidence="13 21" id="KW-1133">Transmembrane helix</keyword>
<feature type="binding site" evidence="19">
    <location>
        <position position="612"/>
    </location>
    <ligand>
        <name>ATP</name>
        <dbReference type="ChEBI" id="CHEBI:30616"/>
    </ligand>
</feature>
<keyword evidence="6" id="KW-0808">Transferase</keyword>
<feature type="compositionally biased region" description="Gly residues" evidence="20">
    <location>
        <begin position="447"/>
        <end position="458"/>
    </location>
</feature>
<keyword evidence="4" id="KW-0723">Serine/threonine-protein kinase</keyword>
<comment type="similarity">
    <text evidence="2">Belongs to the protein kinase superfamily. Ser/Thr protein kinase family.</text>
</comment>
<dbReference type="PROSITE" id="PS50011">
    <property type="entry name" value="PROTEIN_KINASE_DOM"/>
    <property type="match status" value="1"/>
</dbReference>
<evidence type="ECO:0000256" key="18">
    <source>
        <dbReference type="ARBA" id="ARBA00048679"/>
    </source>
</evidence>
<dbReference type="InterPro" id="IPR003591">
    <property type="entry name" value="Leu-rich_rpt_typical-subtyp"/>
</dbReference>
<dbReference type="Gene3D" id="3.30.200.20">
    <property type="entry name" value="Phosphorylase Kinase, domain 1"/>
    <property type="match status" value="1"/>
</dbReference>
<keyword evidence="10 19" id="KW-0547">Nucleotide-binding</keyword>
<feature type="signal peptide" evidence="22">
    <location>
        <begin position="1"/>
        <end position="25"/>
    </location>
</feature>
<dbReference type="PROSITE" id="PS00108">
    <property type="entry name" value="PROTEIN_KINASE_ST"/>
    <property type="match status" value="1"/>
</dbReference>
<accession>A0A9D5DEK6</accession>
<dbReference type="FunFam" id="3.80.10.10:FF:000129">
    <property type="entry name" value="Leucine-rich repeat receptor-like kinase"/>
    <property type="match status" value="1"/>
</dbReference>
<evidence type="ECO:0000313" key="24">
    <source>
        <dbReference type="EMBL" id="KAJ0988932.1"/>
    </source>
</evidence>
<dbReference type="Pfam" id="PF13855">
    <property type="entry name" value="LRR_8"/>
    <property type="match status" value="1"/>
</dbReference>
<dbReference type="GO" id="GO:0004674">
    <property type="term" value="F:protein serine/threonine kinase activity"/>
    <property type="evidence" value="ECO:0007669"/>
    <property type="project" value="UniProtKB-KW"/>
</dbReference>
<keyword evidence="9" id="KW-0677">Repeat</keyword>
<dbReference type="PANTHER" id="PTHR47986">
    <property type="entry name" value="OSJNBA0070M12.3 PROTEIN"/>
    <property type="match status" value="1"/>
</dbReference>
<keyword evidence="8 22" id="KW-0732">Signal</keyword>
<dbReference type="SUPFAM" id="SSF52058">
    <property type="entry name" value="L domain-like"/>
    <property type="match status" value="1"/>
</dbReference>
<reference evidence="24" key="2">
    <citation type="journal article" date="2022" name="Hortic Res">
        <title>The genome of Dioscorea zingiberensis sheds light on the biosynthesis, origin and evolution of the medicinally important diosgenin saponins.</title>
        <authorList>
            <person name="Li Y."/>
            <person name="Tan C."/>
            <person name="Li Z."/>
            <person name="Guo J."/>
            <person name="Li S."/>
            <person name="Chen X."/>
            <person name="Wang C."/>
            <person name="Dai X."/>
            <person name="Yang H."/>
            <person name="Song W."/>
            <person name="Hou L."/>
            <person name="Xu J."/>
            <person name="Tong Z."/>
            <person name="Xu A."/>
            <person name="Yuan X."/>
            <person name="Wang W."/>
            <person name="Yang Q."/>
            <person name="Chen L."/>
            <person name="Sun Z."/>
            <person name="Wang K."/>
            <person name="Pan B."/>
            <person name="Chen J."/>
            <person name="Bao Y."/>
            <person name="Liu F."/>
            <person name="Qi X."/>
            <person name="Gang D.R."/>
            <person name="Wen J."/>
            <person name="Li J."/>
        </authorList>
    </citation>
    <scope>NUCLEOTIDE SEQUENCE</scope>
    <source>
        <strain evidence="24">Dzin_1.0</strain>
    </source>
</reference>
<dbReference type="OrthoDB" id="978612at2759"/>
<dbReference type="InterPro" id="IPR017441">
    <property type="entry name" value="Protein_kinase_ATP_BS"/>
</dbReference>
<dbReference type="FunFam" id="1.10.510.10:FF:000198">
    <property type="entry name" value="receptor protein kinase TMK1"/>
    <property type="match status" value="1"/>
</dbReference>
<evidence type="ECO:0000256" key="3">
    <source>
        <dbReference type="ARBA" id="ARBA00012513"/>
    </source>
</evidence>
<dbReference type="SUPFAM" id="SSF56112">
    <property type="entry name" value="Protein kinase-like (PK-like)"/>
    <property type="match status" value="1"/>
</dbReference>